<accession>A9P013</accession>
<dbReference type="AlphaFoldDB" id="A9P013"/>
<evidence type="ECO:0000256" key="1">
    <source>
        <dbReference type="SAM" id="SignalP"/>
    </source>
</evidence>
<sequence length="38" mass="4567">MQKLGLLMKCLLILRKLSVRTNTVNPSFHRRIRPFRTK</sequence>
<keyword evidence="1" id="KW-0732">Signal</keyword>
<protein>
    <recommendedName>
        <fullName evidence="3">Ribosomal protein L36</fullName>
    </recommendedName>
</protein>
<proteinExistence type="evidence at transcript level"/>
<evidence type="ECO:0008006" key="3">
    <source>
        <dbReference type="Google" id="ProtNLM"/>
    </source>
</evidence>
<name>A9P013_PICSI</name>
<evidence type="ECO:0000313" key="2">
    <source>
        <dbReference type="EMBL" id="ABK26224.1"/>
    </source>
</evidence>
<feature type="chain" id="PRO_5002741358" description="Ribosomal protein L36" evidence="1">
    <location>
        <begin position="19"/>
        <end position="38"/>
    </location>
</feature>
<organism evidence="2">
    <name type="scientific">Picea sitchensis</name>
    <name type="common">Sitka spruce</name>
    <name type="synonym">Pinus sitchensis</name>
    <dbReference type="NCBI Taxonomy" id="3332"/>
    <lineage>
        <taxon>Eukaryota</taxon>
        <taxon>Viridiplantae</taxon>
        <taxon>Streptophyta</taxon>
        <taxon>Embryophyta</taxon>
        <taxon>Tracheophyta</taxon>
        <taxon>Spermatophyta</taxon>
        <taxon>Pinopsida</taxon>
        <taxon>Pinidae</taxon>
        <taxon>Conifers I</taxon>
        <taxon>Pinales</taxon>
        <taxon>Pinaceae</taxon>
        <taxon>Picea</taxon>
    </lineage>
</organism>
<reference evidence="2" key="1">
    <citation type="journal article" date="2008" name="BMC Genomics">
        <title>A conifer genomics resource of 200,000 spruce (Picea spp.) ESTs and 6,464 high-quality, sequence-finished full-length cDNAs for Sitka spruce (Picea sitchensis).</title>
        <authorList>
            <person name="Ralph S.G."/>
            <person name="Chun H.J."/>
            <person name="Kolosova N."/>
            <person name="Cooper D."/>
            <person name="Oddy C."/>
            <person name="Ritland C.E."/>
            <person name="Kirkpatrick R."/>
            <person name="Moore R."/>
            <person name="Barber S."/>
            <person name="Holt R.A."/>
            <person name="Jones S.J."/>
            <person name="Marra M.A."/>
            <person name="Douglas C.J."/>
            <person name="Ritland K."/>
            <person name="Bohlmann J."/>
        </authorList>
    </citation>
    <scope>NUCLEOTIDE SEQUENCE</scope>
    <source>
        <tissue evidence="2">Green portion of the leader tissue</tissue>
    </source>
</reference>
<feature type="signal peptide" evidence="1">
    <location>
        <begin position="1"/>
        <end position="18"/>
    </location>
</feature>
<dbReference type="EMBL" id="EF086968">
    <property type="protein sequence ID" value="ABK26224.1"/>
    <property type="molecule type" value="mRNA"/>
</dbReference>